<dbReference type="CDD" id="cd04301">
    <property type="entry name" value="NAT_SF"/>
    <property type="match status" value="1"/>
</dbReference>
<keyword evidence="1 4" id="KW-0808">Transferase</keyword>
<dbReference type="PANTHER" id="PTHR43800:SF1">
    <property type="entry name" value="PEPTIDYL-LYSINE N-ACETYLTRANSFERASE YJAB"/>
    <property type="match status" value="1"/>
</dbReference>
<gene>
    <name evidence="4" type="ORF">JOD17_001392</name>
</gene>
<sequence length="144" mass="16872">MEINVAKQEELDTLIDIWYEGSVQAHDFIDESYWKSQKQAMKETYLPQSKTYVIRDQSHIVGFLSMVDHVIAALFVDVTKQKKGYGKELLNFAKQQNDVVTLNVYKKNKSAIRFYEKNGFLVKKEAIDEPTNEGEYVLEWRKDI</sequence>
<dbReference type="EC" id="2.3.1.-" evidence="4"/>
<dbReference type="NCBIfam" id="NF007853">
    <property type="entry name" value="PRK10562.1"/>
    <property type="match status" value="1"/>
</dbReference>
<dbReference type="EMBL" id="JAFBEC010000003">
    <property type="protein sequence ID" value="MBM7632299.1"/>
    <property type="molecule type" value="Genomic_DNA"/>
</dbReference>
<evidence type="ECO:0000256" key="2">
    <source>
        <dbReference type="ARBA" id="ARBA00023315"/>
    </source>
</evidence>
<dbReference type="InterPro" id="IPR000182">
    <property type="entry name" value="GNAT_dom"/>
</dbReference>
<dbReference type="Proteomes" id="UP000741863">
    <property type="component" value="Unassembled WGS sequence"/>
</dbReference>
<keyword evidence="5" id="KW-1185">Reference proteome</keyword>
<dbReference type="Pfam" id="PF13508">
    <property type="entry name" value="Acetyltransf_7"/>
    <property type="match status" value="1"/>
</dbReference>
<evidence type="ECO:0000259" key="3">
    <source>
        <dbReference type="PROSITE" id="PS51186"/>
    </source>
</evidence>
<evidence type="ECO:0000256" key="1">
    <source>
        <dbReference type="ARBA" id="ARBA00022679"/>
    </source>
</evidence>
<proteinExistence type="predicted"/>
<dbReference type="PANTHER" id="PTHR43800">
    <property type="entry name" value="PEPTIDYL-LYSINE N-ACETYLTRANSFERASE YJAB"/>
    <property type="match status" value="1"/>
</dbReference>
<organism evidence="4 5">
    <name type="scientific">Geomicrobium sediminis</name>
    <dbReference type="NCBI Taxonomy" id="1347788"/>
    <lineage>
        <taxon>Bacteria</taxon>
        <taxon>Bacillati</taxon>
        <taxon>Bacillota</taxon>
        <taxon>Bacilli</taxon>
        <taxon>Bacillales</taxon>
        <taxon>Geomicrobium</taxon>
    </lineage>
</organism>
<keyword evidence="2 4" id="KW-0012">Acyltransferase</keyword>
<feature type="domain" description="N-acetyltransferase" evidence="3">
    <location>
        <begin position="1"/>
        <end position="144"/>
    </location>
</feature>
<reference evidence="4 5" key="1">
    <citation type="submission" date="2021-01" db="EMBL/GenBank/DDBJ databases">
        <title>Genomic Encyclopedia of Type Strains, Phase IV (KMG-IV): sequencing the most valuable type-strain genomes for metagenomic binning, comparative biology and taxonomic classification.</title>
        <authorList>
            <person name="Goeker M."/>
        </authorList>
    </citation>
    <scope>NUCLEOTIDE SEQUENCE [LARGE SCALE GENOMIC DNA]</scope>
    <source>
        <strain evidence="4 5">DSM 25540</strain>
    </source>
</reference>
<dbReference type="RefSeq" id="WP_204696438.1">
    <property type="nucleotide sequence ID" value="NZ_JAFBEC010000003.1"/>
</dbReference>
<dbReference type="GO" id="GO:0016746">
    <property type="term" value="F:acyltransferase activity"/>
    <property type="evidence" value="ECO:0007669"/>
    <property type="project" value="UniProtKB-KW"/>
</dbReference>
<protein>
    <submittedName>
        <fullName evidence="4">Acetyltransferase</fullName>
        <ecNumber evidence="4">2.3.1.-</ecNumber>
    </submittedName>
</protein>
<comment type="caution">
    <text evidence="4">The sequence shown here is derived from an EMBL/GenBank/DDBJ whole genome shotgun (WGS) entry which is preliminary data.</text>
</comment>
<dbReference type="SUPFAM" id="SSF55729">
    <property type="entry name" value="Acyl-CoA N-acyltransferases (Nat)"/>
    <property type="match status" value="1"/>
</dbReference>
<accession>A0ABS2PA66</accession>
<dbReference type="PROSITE" id="PS51186">
    <property type="entry name" value="GNAT"/>
    <property type="match status" value="1"/>
</dbReference>
<dbReference type="InterPro" id="IPR016181">
    <property type="entry name" value="Acyl_CoA_acyltransferase"/>
</dbReference>
<name>A0ABS2PA66_9BACL</name>
<evidence type="ECO:0000313" key="4">
    <source>
        <dbReference type="EMBL" id="MBM7632299.1"/>
    </source>
</evidence>
<dbReference type="Gene3D" id="3.40.630.30">
    <property type="match status" value="1"/>
</dbReference>
<evidence type="ECO:0000313" key="5">
    <source>
        <dbReference type="Proteomes" id="UP000741863"/>
    </source>
</evidence>